<keyword evidence="4 8" id="KW-0479">Metal-binding</keyword>
<dbReference type="InterPro" id="IPR050121">
    <property type="entry name" value="Cytochrome_P450_monoxygenase"/>
</dbReference>
<comment type="pathway">
    <text evidence="2">Secondary metabolite biosynthesis.</text>
</comment>
<evidence type="ECO:0000256" key="6">
    <source>
        <dbReference type="ARBA" id="ARBA00023004"/>
    </source>
</evidence>
<dbReference type="PRINTS" id="PR00463">
    <property type="entry name" value="EP450I"/>
</dbReference>
<evidence type="ECO:0000313" key="11">
    <source>
        <dbReference type="Proteomes" id="UP000053477"/>
    </source>
</evidence>
<dbReference type="GO" id="GO:0004497">
    <property type="term" value="F:monooxygenase activity"/>
    <property type="evidence" value="ECO:0007669"/>
    <property type="project" value="UniProtKB-KW"/>
</dbReference>
<keyword evidence="6 8" id="KW-0408">Iron</keyword>
<dbReference type="PANTHER" id="PTHR24305">
    <property type="entry name" value="CYTOCHROME P450"/>
    <property type="match status" value="1"/>
</dbReference>
<dbReference type="GO" id="GO:0005506">
    <property type="term" value="F:iron ion binding"/>
    <property type="evidence" value="ECO:0007669"/>
    <property type="project" value="InterPro"/>
</dbReference>
<dbReference type="OrthoDB" id="6692864at2759"/>
<dbReference type="AlphaFoldDB" id="A0A0H2S1I2"/>
<organism evidence="10 11">
    <name type="scientific">Schizopora paradoxa</name>
    <dbReference type="NCBI Taxonomy" id="27342"/>
    <lineage>
        <taxon>Eukaryota</taxon>
        <taxon>Fungi</taxon>
        <taxon>Dikarya</taxon>
        <taxon>Basidiomycota</taxon>
        <taxon>Agaricomycotina</taxon>
        <taxon>Agaricomycetes</taxon>
        <taxon>Hymenochaetales</taxon>
        <taxon>Schizoporaceae</taxon>
        <taxon>Schizopora</taxon>
    </lineage>
</organism>
<proteinExistence type="inferred from homology"/>
<dbReference type="SUPFAM" id="SSF48264">
    <property type="entry name" value="Cytochrome P450"/>
    <property type="match status" value="1"/>
</dbReference>
<accession>A0A0H2S1I2</accession>
<dbReference type="InterPro" id="IPR002401">
    <property type="entry name" value="Cyt_P450_E_grp-I"/>
</dbReference>
<dbReference type="Proteomes" id="UP000053477">
    <property type="component" value="Unassembled WGS sequence"/>
</dbReference>
<dbReference type="PRINTS" id="PR00385">
    <property type="entry name" value="P450"/>
</dbReference>
<dbReference type="GO" id="GO:0016705">
    <property type="term" value="F:oxidoreductase activity, acting on paired donors, with incorporation or reduction of molecular oxygen"/>
    <property type="evidence" value="ECO:0007669"/>
    <property type="project" value="InterPro"/>
</dbReference>
<dbReference type="InterPro" id="IPR001128">
    <property type="entry name" value="Cyt_P450"/>
</dbReference>
<keyword evidence="8" id="KW-0349">Heme</keyword>
<dbReference type="Gene3D" id="1.10.630.10">
    <property type="entry name" value="Cytochrome P450"/>
    <property type="match status" value="1"/>
</dbReference>
<dbReference type="CDD" id="cd11061">
    <property type="entry name" value="CYP67-like"/>
    <property type="match status" value="1"/>
</dbReference>
<keyword evidence="7 10" id="KW-0503">Monooxygenase</keyword>
<evidence type="ECO:0000256" key="5">
    <source>
        <dbReference type="ARBA" id="ARBA00023002"/>
    </source>
</evidence>
<dbReference type="GO" id="GO:0020037">
    <property type="term" value="F:heme binding"/>
    <property type="evidence" value="ECO:0007669"/>
    <property type="project" value="InterPro"/>
</dbReference>
<dbReference type="STRING" id="27342.A0A0H2S1I2"/>
<feature type="transmembrane region" description="Helical" evidence="9">
    <location>
        <begin position="65"/>
        <end position="87"/>
    </location>
</feature>
<comment type="cofactor">
    <cofactor evidence="1 8">
        <name>heme</name>
        <dbReference type="ChEBI" id="CHEBI:30413"/>
    </cofactor>
</comment>
<dbReference type="PANTHER" id="PTHR24305:SF187">
    <property type="entry name" value="P450, PUTATIVE (EUROFUNG)-RELATED"/>
    <property type="match status" value="1"/>
</dbReference>
<evidence type="ECO:0000313" key="10">
    <source>
        <dbReference type="EMBL" id="KLO15623.1"/>
    </source>
</evidence>
<feature type="transmembrane region" description="Helical" evidence="9">
    <location>
        <begin position="40"/>
        <end position="59"/>
    </location>
</feature>
<dbReference type="InParanoid" id="A0A0H2S1I2"/>
<feature type="binding site" description="axial binding residue" evidence="8">
    <location>
        <position position="501"/>
    </location>
    <ligand>
        <name>heme</name>
        <dbReference type="ChEBI" id="CHEBI:30413"/>
    </ligand>
    <ligandPart>
        <name>Fe</name>
        <dbReference type="ChEBI" id="CHEBI:18248"/>
    </ligandPart>
</feature>
<dbReference type="EMBL" id="KQ085927">
    <property type="protein sequence ID" value="KLO15623.1"/>
    <property type="molecule type" value="Genomic_DNA"/>
</dbReference>
<keyword evidence="9" id="KW-0812">Transmembrane</keyword>
<dbReference type="Pfam" id="PF00067">
    <property type="entry name" value="p450"/>
    <property type="match status" value="1"/>
</dbReference>
<evidence type="ECO:0000256" key="9">
    <source>
        <dbReference type="SAM" id="Phobius"/>
    </source>
</evidence>
<evidence type="ECO:0000256" key="4">
    <source>
        <dbReference type="ARBA" id="ARBA00022723"/>
    </source>
</evidence>
<keyword evidence="9" id="KW-0472">Membrane</keyword>
<evidence type="ECO:0000256" key="3">
    <source>
        <dbReference type="ARBA" id="ARBA00010617"/>
    </source>
</evidence>
<evidence type="ECO:0000256" key="1">
    <source>
        <dbReference type="ARBA" id="ARBA00001971"/>
    </source>
</evidence>
<sequence length="558" mass="63171">MLFGLFVPHLTFKESLLFSTTCALVVHAIYSRYEVQPSSYTPTALLLVLPPIYSAIFYHQSVPSVSLSILISFWVFYGALLTSIAAYRLSPMHPLYRYPGPLVARLSKFWMMHITAGSKMNEYIKSLHDRYGPYVRIGPNEISCVDMDAMQDIFGPSGMPKGPIWDARGNPDKARMLVALRDFHEHSRQRKPWNRAFSTSAVKDYEPIVAKRVRQLADTLENTFCNSKVGVDITQWFGYFSFDFMGDMAFGGGFELMNDADKEGIWKRMEARVKNLAPLMHIPWATRLLLKFPSITGSVSKFREFTIACARRRKEMGSSTKDLYYHLTNEDGAQLETPNVESILSNGELAIIAGADTSANALSGVFYYLLTHPRELSRLREEVDRVFPRGEGDAVDASRLAGMEFLNAVINETLRLQPALPTYTQRAPAKGSGGHWLGQRFIAEGTAVIAPIYTIHRDPANFWPYPDQFRPDRWLTKHGGKAEWRTNTNAFMPFSMGPANCAGKNLALAEMRTVVAVMVQRFDIEFAQGYDPRTYEEKLEDKFIVQVGELRVSLKTRQ</sequence>
<keyword evidence="9" id="KW-1133">Transmembrane helix</keyword>
<evidence type="ECO:0000256" key="7">
    <source>
        <dbReference type="ARBA" id="ARBA00023033"/>
    </source>
</evidence>
<keyword evidence="11" id="KW-1185">Reference proteome</keyword>
<dbReference type="InterPro" id="IPR036396">
    <property type="entry name" value="Cyt_P450_sf"/>
</dbReference>
<gene>
    <name evidence="10" type="ORF">SCHPADRAFT_824439</name>
</gene>
<reference evidence="10 11" key="1">
    <citation type="submission" date="2015-04" db="EMBL/GenBank/DDBJ databases">
        <title>Complete genome sequence of Schizopora paradoxa KUC8140, a cosmopolitan wood degrader in East Asia.</title>
        <authorList>
            <consortium name="DOE Joint Genome Institute"/>
            <person name="Min B."/>
            <person name="Park H."/>
            <person name="Jang Y."/>
            <person name="Kim J.-J."/>
            <person name="Kim K.H."/>
            <person name="Pangilinan J."/>
            <person name="Lipzen A."/>
            <person name="Riley R."/>
            <person name="Grigoriev I.V."/>
            <person name="Spatafora J.W."/>
            <person name="Choi I.-G."/>
        </authorList>
    </citation>
    <scope>NUCLEOTIDE SEQUENCE [LARGE SCALE GENOMIC DNA]</scope>
    <source>
        <strain evidence="10 11">KUC8140</strain>
    </source>
</reference>
<evidence type="ECO:0000256" key="8">
    <source>
        <dbReference type="PIRSR" id="PIRSR602401-1"/>
    </source>
</evidence>
<protein>
    <submittedName>
        <fullName evidence="10">High nitrogen upregulated cytochrome P450 monooxygenase 2</fullName>
    </submittedName>
</protein>
<comment type="similarity">
    <text evidence="3">Belongs to the cytochrome P450 family.</text>
</comment>
<name>A0A0H2S1I2_9AGAM</name>
<evidence type="ECO:0000256" key="2">
    <source>
        <dbReference type="ARBA" id="ARBA00005179"/>
    </source>
</evidence>
<keyword evidence="5" id="KW-0560">Oxidoreductase</keyword>